<dbReference type="Proteomes" id="UP000178870">
    <property type="component" value="Unassembled WGS sequence"/>
</dbReference>
<keyword evidence="1" id="KW-0812">Transmembrane</keyword>
<sequence>MTNRGTITPAILIITGAFLTVIYGLLILLSLQVDYAQRQLASEQALNIAEAGVNYYRWHLAHDPDDYQDGTGVPGPYTHEYTDPEGGVVGSYSLEVTPPQDGSSVVTIRSTGWDQGYPSVQRTIEAQYGLQSFARFAFLSNASTWYGSGLTLYGDVHSNNGIRHDGINYGRVMSARETYMCGTETGCFPPTEQPGVWGSGGDQNLWEFPMPAMDFDSVSFDFAQMQESAEADGLYLGPTNEPGYHLVFQNNGTVDVYEVTNVDSIFGYRVPGEGLGQEGIGGCRRRYQIIDDESYIGNYSLSDNKLIFLEDDTWVEGEVSGRVTVVAAGFPISSSTLNIWVRGSITYVNPPGQDALGLIAQNDVIFVRDVPNDFRIDAAMMAQKGQVLRYAYAGYSGQCSNQPGAVKNSLTINGAVISYNKSYWNYVSGGVLRSGFITRTLNYDGGLLFAPPPYFPTSGEYEFLNWREI</sequence>
<evidence type="ECO:0000313" key="2">
    <source>
        <dbReference type="EMBL" id="OGM31649.1"/>
    </source>
</evidence>
<proteinExistence type="predicted"/>
<evidence type="ECO:0000256" key="1">
    <source>
        <dbReference type="SAM" id="Phobius"/>
    </source>
</evidence>
<evidence type="ECO:0000313" key="3">
    <source>
        <dbReference type="Proteomes" id="UP000178870"/>
    </source>
</evidence>
<reference evidence="2 3" key="1">
    <citation type="journal article" date="2016" name="Nat. Commun.">
        <title>Thousands of microbial genomes shed light on interconnected biogeochemical processes in an aquifer system.</title>
        <authorList>
            <person name="Anantharaman K."/>
            <person name="Brown C.T."/>
            <person name="Hug L.A."/>
            <person name="Sharon I."/>
            <person name="Castelle C.J."/>
            <person name="Probst A.J."/>
            <person name="Thomas B.C."/>
            <person name="Singh A."/>
            <person name="Wilkins M.J."/>
            <person name="Karaoz U."/>
            <person name="Brodie E.L."/>
            <person name="Williams K.H."/>
            <person name="Hubbard S.S."/>
            <person name="Banfield J.F."/>
        </authorList>
    </citation>
    <scope>NUCLEOTIDE SEQUENCE [LARGE SCALE GENOMIC DNA]</scope>
</reference>
<dbReference type="EMBL" id="MGGP01000022">
    <property type="protein sequence ID" value="OGM31649.1"/>
    <property type="molecule type" value="Genomic_DNA"/>
</dbReference>
<name>A0A1F7YXK4_9BACT</name>
<dbReference type="AlphaFoldDB" id="A0A1F7YXK4"/>
<organism evidence="2 3">
    <name type="scientific">Candidatus Woesebacteria bacterium RIFCSPHIGHO2_01_FULL_44_21</name>
    <dbReference type="NCBI Taxonomy" id="1802503"/>
    <lineage>
        <taxon>Bacteria</taxon>
        <taxon>Candidatus Woeseibacteriota</taxon>
    </lineage>
</organism>
<keyword evidence="1" id="KW-1133">Transmembrane helix</keyword>
<keyword evidence="1" id="KW-0472">Membrane</keyword>
<protein>
    <submittedName>
        <fullName evidence="2">Uncharacterized protein</fullName>
    </submittedName>
</protein>
<comment type="caution">
    <text evidence="2">The sequence shown here is derived from an EMBL/GenBank/DDBJ whole genome shotgun (WGS) entry which is preliminary data.</text>
</comment>
<feature type="transmembrane region" description="Helical" evidence="1">
    <location>
        <begin position="6"/>
        <end position="29"/>
    </location>
</feature>
<gene>
    <name evidence="2" type="ORF">A2803_04440</name>
</gene>
<accession>A0A1F7YXK4</accession>